<organism evidence="2 3">
    <name type="scientific">Jeongeupia naejangsanensis</name>
    <dbReference type="NCBI Taxonomy" id="613195"/>
    <lineage>
        <taxon>Bacteria</taxon>
        <taxon>Pseudomonadati</taxon>
        <taxon>Pseudomonadota</taxon>
        <taxon>Betaproteobacteria</taxon>
        <taxon>Neisseriales</taxon>
        <taxon>Chitinibacteraceae</taxon>
        <taxon>Jeongeupia</taxon>
    </lineage>
</organism>
<gene>
    <name evidence="2" type="ORF">JMJ54_11385</name>
</gene>
<dbReference type="EMBL" id="JAESND010000005">
    <property type="protein sequence ID" value="MBM3116436.1"/>
    <property type="molecule type" value="Genomic_DNA"/>
</dbReference>
<sequence>MDANAAVGAHSAHPVLLADTIMIEIRPATAADAPVLATLMHESVRHAGRLAYSEAECAAWSPAAPDPTRFAMSMLNPALQFLVAVDADDTIVGFGSLGPTPDHLDMLYVRHDRIRQGIGSQLIAALEAEAHAQGATEVHTEASRLLRPRLEWLGYTLVAAEWVERQGVRIERFRMMKAL</sequence>
<protein>
    <submittedName>
        <fullName evidence="2">GNAT family N-acetyltransferase</fullName>
    </submittedName>
</protein>
<dbReference type="SUPFAM" id="SSF55729">
    <property type="entry name" value="Acyl-CoA N-acyltransferases (Nat)"/>
    <property type="match status" value="1"/>
</dbReference>
<evidence type="ECO:0000259" key="1">
    <source>
        <dbReference type="PROSITE" id="PS51186"/>
    </source>
</evidence>
<dbReference type="Pfam" id="PF13673">
    <property type="entry name" value="Acetyltransf_10"/>
    <property type="match status" value="1"/>
</dbReference>
<dbReference type="CDD" id="cd04301">
    <property type="entry name" value="NAT_SF"/>
    <property type="match status" value="1"/>
</dbReference>
<keyword evidence="3" id="KW-1185">Reference proteome</keyword>
<reference evidence="2 3" key="1">
    <citation type="submission" date="2021-01" db="EMBL/GenBank/DDBJ databases">
        <title>Draft Genome Sequence and Polyhydroxyalkanoate Biosynthetic Potential of Jeongeupia naejangsanensis Type Strain DSM 24253.</title>
        <authorList>
            <person name="Turrini P."/>
            <person name="Artuso I."/>
            <person name="Lugli G.A."/>
            <person name="Frangipani E."/>
            <person name="Ventura M."/>
            <person name="Visca P."/>
        </authorList>
    </citation>
    <scope>NUCLEOTIDE SEQUENCE [LARGE SCALE GENOMIC DNA]</scope>
    <source>
        <strain evidence="2 3">DSM 24253</strain>
    </source>
</reference>
<evidence type="ECO:0000313" key="2">
    <source>
        <dbReference type="EMBL" id="MBM3116436.1"/>
    </source>
</evidence>
<dbReference type="InterPro" id="IPR000182">
    <property type="entry name" value="GNAT_dom"/>
</dbReference>
<evidence type="ECO:0000313" key="3">
    <source>
        <dbReference type="Proteomes" id="UP000809431"/>
    </source>
</evidence>
<dbReference type="Proteomes" id="UP000809431">
    <property type="component" value="Unassembled WGS sequence"/>
</dbReference>
<dbReference type="InterPro" id="IPR016181">
    <property type="entry name" value="Acyl_CoA_acyltransferase"/>
</dbReference>
<dbReference type="PANTHER" id="PTHR43451">
    <property type="entry name" value="ACETYLTRANSFERASE (GNAT) FAMILY PROTEIN"/>
    <property type="match status" value="1"/>
</dbReference>
<proteinExistence type="predicted"/>
<comment type="caution">
    <text evidence="2">The sequence shown here is derived from an EMBL/GenBank/DDBJ whole genome shotgun (WGS) entry which is preliminary data.</text>
</comment>
<dbReference type="PROSITE" id="PS51186">
    <property type="entry name" value="GNAT"/>
    <property type="match status" value="1"/>
</dbReference>
<dbReference type="InterPro" id="IPR052564">
    <property type="entry name" value="N-acetyltrans/Recomb-assoc"/>
</dbReference>
<accession>A0ABS2BN48</accession>
<dbReference type="RefSeq" id="WP_203538683.1">
    <property type="nucleotide sequence ID" value="NZ_JAESND010000005.1"/>
</dbReference>
<dbReference type="Gene3D" id="3.40.630.30">
    <property type="match status" value="1"/>
</dbReference>
<feature type="domain" description="N-acetyltransferase" evidence="1">
    <location>
        <begin position="23"/>
        <end position="179"/>
    </location>
</feature>
<name>A0ABS2BN48_9NEIS</name>
<dbReference type="PANTHER" id="PTHR43451:SF1">
    <property type="entry name" value="ACETYLTRANSFERASE"/>
    <property type="match status" value="1"/>
</dbReference>